<keyword evidence="3" id="KW-1185">Reference proteome</keyword>
<organism evidence="2 3">
    <name type="scientific">Adiantum capillus-veneris</name>
    <name type="common">Maidenhair fern</name>
    <dbReference type="NCBI Taxonomy" id="13818"/>
    <lineage>
        <taxon>Eukaryota</taxon>
        <taxon>Viridiplantae</taxon>
        <taxon>Streptophyta</taxon>
        <taxon>Embryophyta</taxon>
        <taxon>Tracheophyta</taxon>
        <taxon>Polypodiopsida</taxon>
        <taxon>Polypodiidae</taxon>
        <taxon>Polypodiales</taxon>
        <taxon>Pteridineae</taxon>
        <taxon>Pteridaceae</taxon>
        <taxon>Vittarioideae</taxon>
        <taxon>Adiantum</taxon>
    </lineage>
</organism>
<sequence>MEGAVRGKVAGVRETGGQEGDRGDGGLQGVLHKEGTGEYGEDEEHTGEAMAEAGAFDFFCGFDVQGRGGDVGGDAGDGDEGGRSELWGKDRAKRGDGGGAAKAGADAVLLSGAVVL</sequence>
<gene>
    <name evidence="2" type="ORF">GOP47_0024508</name>
</gene>
<comment type="caution">
    <text evidence="2">The sequence shown here is derived from an EMBL/GenBank/DDBJ whole genome shotgun (WGS) entry which is preliminary data.</text>
</comment>
<evidence type="ECO:0000256" key="1">
    <source>
        <dbReference type="SAM" id="MobiDB-lite"/>
    </source>
</evidence>
<evidence type="ECO:0000313" key="2">
    <source>
        <dbReference type="EMBL" id="KAI5060088.1"/>
    </source>
</evidence>
<dbReference type="EMBL" id="JABFUD020000024">
    <property type="protein sequence ID" value="KAI5060088.1"/>
    <property type="molecule type" value="Genomic_DNA"/>
</dbReference>
<name>A0A9D4U293_ADICA</name>
<proteinExistence type="predicted"/>
<dbReference type="Proteomes" id="UP000886520">
    <property type="component" value="Chromosome 24"/>
</dbReference>
<dbReference type="AlphaFoldDB" id="A0A9D4U293"/>
<evidence type="ECO:0000313" key="3">
    <source>
        <dbReference type="Proteomes" id="UP000886520"/>
    </source>
</evidence>
<feature type="compositionally biased region" description="Basic and acidic residues" evidence="1">
    <location>
        <begin position="80"/>
        <end position="96"/>
    </location>
</feature>
<protein>
    <submittedName>
        <fullName evidence="2">Uncharacterized protein</fullName>
    </submittedName>
</protein>
<feature type="region of interest" description="Disordered" evidence="1">
    <location>
        <begin position="1"/>
        <end position="50"/>
    </location>
</feature>
<accession>A0A9D4U293</accession>
<reference evidence="2" key="1">
    <citation type="submission" date="2021-01" db="EMBL/GenBank/DDBJ databases">
        <title>Adiantum capillus-veneris genome.</title>
        <authorList>
            <person name="Fang Y."/>
            <person name="Liao Q."/>
        </authorList>
    </citation>
    <scope>NUCLEOTIDE SEQUENCE</scope>
    <source>
        <strain evidence="2">H3</strain>
        <tissue evidence="2">Leaf</tissue>
    </source>
</reference>
<feature type="region of interest" description="Disordered" evidence="1">
    <location>
        <begin position="69"/>
        <end position="102"/>
    </location>
</feature>